<comment type="caution">
    <text evidence="1">The sequence shown here is derived from an EMBL/GenBank/DDBJ whole genome shotgun (WGS) entry which is preliminary data.</text>
</comment>
<dbReference type="EMBL" id="QRAS01000002">
    <property type="protein sequence ID" value="RDL06716.1"/>
    <property type="molecule type" value="Genomic_DNA"/>
</dbReference>
<dbReference type="Proteomes" id="UP000254912">
    <property type="component" value="Unassembled WGS sequence"/>
</dbReference>
<dbReference type="KEGG" id="wso:WSWS_01584"/>
<keyword evidence="2" id="KW-1185">Reference proteome</keyword>
<evidence type="ECO:0000313" key="1">
    <source>
        <dbReference type="EMBL" id="RDL06716.1"/>
    </source>
</evidence>
<name>A0A288QYC9_9LACO</name>
<accession>A0A288QYC9</accession>
<dbReference type="OrthoDB" id="2143813at2"/>
<proteinExistence type="predicted"/>
<reference evidence="1 2" key="1">
    <citation type="submission" date="2018-07" db="EMBL/GenBank/DDBJ databases">
        <title>Genomic Encyclopedia of Type Strains, Phase III (KMG-III): the genomes of soil and plant-associated and newly described type strains.</title>
        <authorList>
            <person name="Whitman W."/>
        </authorList>
    </citation>
    <scope>NUCLEOTIDE SEQUENCE [LARGE SCALE GENOMIC DNA]</scope>
    <source>
        <strain evidence="1 2">CECT 7031</strain>
    </source>
</reference>
<organism evidence="1 2">
    <name type="scientific">Weissella soli</name>
    <dbReference type="NCBI Taxonomy" id="155866"/>
    <lineage>
        <taxon>Bacteria</taxon>
        <taxon>Bacillati</taxon>
        <taxon>Bacillota</taxon>
        <taxon>Bacilli</taxon>
        <taxon>Lactobacillales</taxon>
        <taxon>Lactobacillaceae</taxon>
        <taxon>Weissella</taxon>
    </lineage>
</organism>
<sequence>MLLGSIWIQPTPLSWLLWLGVIAVFIIAVLVVLGLGMRTKNGFGVPKTWAVLASILLLVALIGYAGANYYHVYVNSSDYQRQKREYQIKYTTNTPREIKVMDYQGKVIYHYKGNFAFARKGHGLNLTDNKTGRKISIYIGDNNTVVVTDLKK</sequence>
<dbReference type="AlphaFoldDB" id="A0A288QYC9"/>
<evidence type="ECO:0000313" key="2">
    <source>
        <dbReference type="Proteomes" id="UP000254912"/>
    </source>
</evidence>
<protein>
    <submittedName>
        <fullName evidence="1">Uncharacterized protein</fullName>
    </submittedName>
</protein>
<gene>
    <name evidence="1" type="ORF">DFP99_1105</name>
</gene>